<feature type="domain" description="CAP-Gly" evidence="3">
    <location>
        <begin position="23"/>
        <end position="56"/>
    </location>
</feature>
<reference evidence="4 5" key="1">
    <citation type="journal article" date="2016" name="Proc. Natl. Acad. Sci. U.S.A.">
        <title>Comparative genomics of biotechnologically important yeasts.</title>
        <authorList>
            <person name="Riley R."/>
            <person name="Haridas S."/>
            <person name="Wolfe K.H."/>
            <person name="Lopes M.R."/>
            <person name="Hittinger C.T."/>
            <person name="Goeker M."/>
            <person name="Salamov A.A."/>
            <person name="Wisecaver J.H."/>
            <person name="Long T.M."/>
            <person name="Calvey C.H."/>
            <person name="Aerts A.L."/>
            <person name="Barry K.W."/>
            <person name="Choi C."/>
            <person name="Clum A."/>
            <person name="Coughlan A.Y."/>
            <person name="Deshpande S."/>
            <person name="Douglass A.P."/>
            <person name="Hanson S.J."/>
            <person name="Klenk H.-P."/>
            <person name="LaButti K.M."/>
            <person name="Lapidus A."/>
            <person name="Lindquist E.A."/>
            <person name="Lipzen A.M."/>
            <person name="Meier-Kolthoff J.P."/>
            <person name="Ohm R.A."/>
            <person name="Otillar R.P."/>
            <person name="Pangilinan J.L."/>
            <person name="Peng Y."/>
            <person name="Rokas A."/>
            <person name="Rosa C.A."/>
            <person name="Scheuner C."/>
            <person name="Sibirny A.A."/>
            <person name="Slot J.C."/>
            <person name="Stielow J.B."/>
            <person name="Sun H."/>
            <person name="Kurtzman C.P."/>
            <person name="Blackwell M."/>
            <person name="Grigoriev I.V."/>
            <person name="Jeffries T.W."/>
        </authorList>
    </citation>
    <scope>NUCLEOTIDE SEQUENCE [LARGE SCALE GENOMIC DNA]</scope>
    <source>
        <strain evidence="4 5">DSM 6958</strain>
    </source>
</reference>
<sequence>NGHLCTLRYIGPLDAWPNFTAYGVEWDDPSRGKHDGEHDGKKLFECRVEGSGSFLKSTKRFDKLSTFVEVVNDLYVNGEKLTNAVGGDLISIGSKVLEKVGFDKDINLMRLENISVSQRGVTDISYFYDLHIGKKHNAILAEALRQDKEKIQKLGLTNLKSLDLGYNLISDFSYVSHLISVFEETLESIILNGNRFEISFQIDDLRKSFENIHHLSLSATLVTNEDLQLLGHLFPKVKSLNLSMNQLQLEEIINLSHWTSLEMLDLSYNKLTATKLNQARLPSSLRKLNLSNNHIADRLLLPVSIMNNLLDLNISYNLISDWKCVEYLGCVNSELKNLRINNNPIYTRALAEQNSNTLPLKASVGIIALERLNGRAITPLDKQDAELYFISKVSNRFIRIEDFDPLNSNRWKELAAKY</sequence>
<dbReference type="AlphaFoldDB" id="A0A1E3PNP9"/>
<evidence type="ECO:0000313" key="5">
    <source>
        <dbReference type="Proteomes" id="UP000095009"/>
    </source>
</evidence>
<protein>
    <submittedName>
        <fullName evidence="4">RNI-like protein</fullName>
    </submittedName>
</protein>
<gene>
    <name evidence="4" type="ORF">NADFUDRAFT_11167</name>
</gene>
<evidence type="ECO:0000259" key="3">
    <source>
        <dbReference type="PROSITE" id="PS50245"/>
    </source>
</evidence>
<evidence type="ECO:0000313" key="4">
    <source>
        <dbReference type="EMBL" id="ODQ66487.1"/>
    </source>
</evidence>
<dbReference type="SUPFAM" id="SSF74924">
    <property type="entry name" value="Cap-Gly domain"/>
    <property type="match status" value="1"/>
</dbReference>
<dbReference type="InterPro" id="IPR036859">
    <property type="entry name" value="CAP-Gly_dom_sf"/>
</dbReference>
<dbReference type="Pfam" id="PF01302">
    <property type="entry name" value="CAP_GLY"/>
    <property type="match status" value="1"/>
</dbReference>
<keyword evidence="2" id="KW-0677">Repeat</keyword>
<feature type="non-terminal residue" evidence="4">
    <location>
        <position position="1"/>
    </location>
</feature>
<dbReference type="Proteomes" id="UP000095009">
    <property type="component" value="Unassembled WGS sequence"/>
</dbReference>
<evidence type="ECO:0000256" key="1">
    <source>
        <dbReference type="ARBA" id="ARBA00022614"/>
    </source>
</evidence>
<dbReference type="OrthoDB" id="5273213at2759"/>
<keyword evidence="5" id="KW-1185">Reference proteome</keyword>
<accession>A0A1E3PNP9</accession>
<dbReference type="GO" id="GO:0005737">
    <property type="term" value="C:cytoplasm"/>
    <property type="evidence" value="ECO:0007669"/>
    <property type="project" value="TreeGrafter"/>
</dbReference>
<dbReference type="PROSITE" id="PS50245">
    <property type="entry name" value="CAP_GLY_2"/>
    <property type="match status" value="1"/>
</dbReference>
<dbReference type="SUPFAM" id="SSF52058">
    <property type="entry name" value="L domain-like"/>
    <property type="match status" value="1"/>
</dbReference>
<dbReference type="SMART" id="SM01052">
    <property type="entry name" value="CAP_GLY"/>
    <property type="match status" value="1"/>
</dbReference>
<dbReference type="PROSITE" id="PS51450">
    <property type="entry name" value="LRR"/>
    <property type="match status" value="2"/>
</dbReference>
<proteinExistence type="predicted"/>
<dbReference type="InterPro" id="IPR000938">
    <property type="entry name" value="CAP-Gly_domain"/>
</dbReference>
<dbReference type="EMBL" id="KV454408">
    <property type="protein sequence ID" value="ODQ66487.1"/>
    <property type="molecule type" value="Genomic_DNA"/>
</dbReference>
<organism evidence="4 5">
    <name type="scientific">Nadsonia fulvescens var. elongata DSM 6958</name>
    <dbReference type="NCBI Taxonomy" id="857566"/>
    <lineage>
        <taxon>Eukaryota</taxon>
        <taxon>Fungi</taxon>
        <taxon>Dikarya</taxon>
        <taxon>Ascomycota</taxon>
        <taxon>Saccharomycotina</taxon>
        <taxon>Dipodascomycetes</taxon>
        <taxon>Dipodascales</taxon>
        <taxon>Dipodascales incertae sedis</taxon>
        <taxon>Nadsonia</taxon>
    </lineage>
</organism>
<feature type="non-terminal residue" evidence="4">
    <location>
        <position position="418"/>
    </location>
</feature>
<name>A0A1E3PNP9_9ASCO</name>
<dbReference type="Gene3D" id="2.30.30.190">
    <property type="entry name" value="CAP Gly-rich-like domain"/>
    <property type="match status" value="1"/>
</dbReference>
<evidence type="ECO:0000256" key="2">
    <source>
        <dbReference type="ARBA" id="ARBA00022737"/>
    </source>
</evidence>
<dbReference type="InterPro" id="IPR032675">
    <property type="entry name" value="LRR_dom_sf"/>
</dbReference>
<dbReference type="Gene3D" id="3.80.10.10">
    <property type="entry name" value="Ribonuclease Inhibitor"/>
    <property type="match status" value="2"/>
</dbReference>
<dbReference type="STRING" id="857566.A0A1E3PNP9"/>
<keyword evidence="1" id="KW-0433">Leucine-rich repeat</keyword>
<dbReference type="InterPro" id="IPR001611">
    <property type="entry name" value="Leu-rich_rpt"/>
</dbReference>
<dbReference type="PANTHER" id="PTHR15454">
    <property type="entry name" value="NISCHARIN RELATED"/>
    <property type="match status" value="1"/>
</dbReference>